<dbReference type="InterPro" id="IPR006479">
    <property type="entry name" value="Holin"/>
</dbReference>
<dbReference type="Proteomes" id="UP000783588">
    <property type="component" value="Unassembled WGS sequence"/>
</dbReference>
<dbReference type="EMBL" id="JAHLQI010000005">
    <property type="protein sequence ID" value="MBU5490874.1"/>
    <property type="molecule type" value="Genomic_DNA"/>
</dbReference>
<protein>
    <submittedName>
        <fullName evidence="5">Phage holin</fullName>
    </submittedName>
</protein>
<organism evidence="5 6">
    <name type="scientific">Butyricicoccus intestinisimiae</name>
    <dbReference type="NCBI Taxonomy" id="2841509"/>
    <lineage>
        <taxon>Bacteria</taxon>
        <taxon>Bacillati</taxon>
        <taxon>Bacillota</taxon>
        <taxon>Clostridia</taxon>
        <taxon>Eubacteriales</taxon>
        <taxon>Butyricicoccaceae</taxon>
        <taxon>Butyricicoccus</taxon>
    </lineage>
</organism>
<dbReference type="Pfam" id="PF04688">
    <property type="entry name" value="Holin_SPP1"/>
    <property type="match status" value="1"/>
</dbReference>
<keyword evidence="6" id="KW-1185">Reference proteome</keyword>
<reference evidence="5 6" key="1">
    <citation type="submission" date="2021-06" db="EMBL/GenBank/DDBJ databases">
        <authorList>
            <person name="Sun Q."/>
            <person name="Li D."/>
        </authorList>
    </citation>
    <scope>NUCLEOTIDE SEQUENCE [LARGE SCALE GENOMIC DNA]</scope>
    <source>
        <strain evidence="5 6">MSJd-7</strain>
    </source>
</reference>
<comment type="caution">
    <text evidence="5">The sequence shown here is derived from an EMBL/GenBank/DDBJ whole genome shotgun (WGS) entry which is preliminary data.</text>
</comment>
<accession>A0ABS6ET55</accession>
<sequence length="93" mass="10422">MRKQTISSDTIARTIVLVLALVNQILAIEGKSAISFANSDIYQLVSLCWTIGASIAAWWKNNSFTCLACEADEWRKCRQQDRNQQADDAEKKG</sequence>
<comment type="subcellular location">
    <subcellularLocation>
        <location evidence="1">Membrane</location>
    </subcellularLocation>
</comment>
<evidence type="ECO:0000256" key="2">
    <source>
        <dbReference type="ARBA" id="ARBA00022692"/>
    </source>
</evidence>
<evidence type="ECO:0000313" key="6">
    <source>
        <dbReference type="Proteomes" id="UP000783588"/>
    </source>
</evidence>
<dbReference type="NCBIfam" id="TIGR01592">
    <property type="entry name" value="holin_SPP1"/>
    <property type="match status" value="1"/>
</dbReference>
<keyword evidence="2" id="KW-0812">Transmembrane</keyword>
<keyword evidence="4" id="KW-0472">Membrane</keyword>
<evidence type="ECO:0000256" key="4">
    <source>
        <dbReference type="ARBA" id="ARBA00023136"/>
    </source>
</evidence>
<evidence type="ECO:0000256" key="3">
    <source>
        <dbReference type="ARBA" id="ARBA00022989"/>
    </source>
</evidence>
<evidence type="ECO:0000313" key="5">
    <source>
        <dbReference type="EMBL" id="MBU5490874.1"/>
    </source>
</evidence>
<proteinExistence type="predicted"/>
<name>A0ABS6ET55_9FIRM</name>
<dbReference type="RefSeq" id="WP_216470577.1">
    <property type="nucleotide sequence ID" value="NZ_JAHLQI010000005.1"/>
</dbReference>
<keyword evidence="3" id="KW-1133">Transmembrane helix</keyword>
<evidence type="ECO:0000256" key="1">
    <source>
        <dbReference type="ARBA" id="ARBA00004370"/>
    </source>
</evidence>
<gene>
    <name evidence="5" type="ORF">KQI75_09645</name>
</gene>